<dbReference type="Gene3D" id="3.30.750.80">
    <property type="entry name" value="RNA methyltransferase domain (HRMD) like"/>
    <property type="match status" value="1"/>
</dbReference>
<dbReference type="STRING" id="906968.Trebr_1609"/>
<evidence type="ECO:0000313" key="5">
    <source>
        <dbReference type="EMBL" id="AEE17032.1"/>
    </source>
</evidence>
<dbReference type="InterPro" id="IPR019614">
    <property type="entry name" value="SAM-dep_methyl-trfase"/>
</dbReference>
<name>F4LPN6_TREBD</name>
<dbReference type="Pfam" id="PF10672">
    <property type="entry name" value="Methyltrans_SAM"/>
    <property type="match status" value="1"/>
</dbReference>
<dbReference type="Proteomes" id="UP000006546">
    <property type="component" value="Chromosome"/>
</dbReference>
<dbReference type="Gene3D" id="3.40.50.150">
    <property type="entry name" value="Vaccinia Virus protein VP39"/>
    <property type="match status" value="1"/>
</dbReference>
<dbReference type="AlphaFoldDB" id="F4LPN6"/>
<dbReference type="OrthoDB" id="9805492at2"/>
<evidence type="ECO:0000259" key="4">
    <source>
        <dbReference type="Pfam" id="PF10672"/>
    </source>
</evidence>
<dbReference type="CDD" id="cd02440">
    <property type="entry name" value="AdoMet_MTases"/>
    <property type="match status" value="1"/>
</dbReference>
<dbReference type="eggNOG" id="COG1092">
    <property type="taxonomic scope" value="Bacteria"/>
</dbReference>
<dbReference type="EC" id="2.1.1.171" evidence="5"/>
<dbReference type="PANTHER" id="PTHR43042">
    <property type="entry name" value="SAM-DEPENDENT METHYLTRANSFERASE"/>
    <property type="match status" value="1"/>
</dbReference>
<dbReference type="SUPFAM" id="SSF53335">
    <property type="entry name" value="S-adenosyl-L-methionine-dependent methyltransferases"/>
    <property type="match status" value="1"/>
</dbReference>
<accession>F4LPN6</accession>
<keyword evidence="6" id="KW-1185">Reference proteome</keyword>
<evidence type="ECO:0000256" key="1">
    <source>
        <dbReference type="ARBA" id="ARBA00022603"/>
    </source>
</evidence>
<dbReference type="GO" id="GO:0052913">
    <property type="term" value="F:16S rRNA (guanine(966)-N(2))-methyltransferase activity"/>
    <property type="evidence" value="ECO:0007669"/>
    <property type="project" value="UniProtKB-EC"/>
</dbReference>
<dbReference type="InterPro" id="IPR029063">
    <property type="entry name" value="SAM-dependent_MTases_sf"/>
</dbReference>
<keyword evidence="2 5" id="KW-0808">Transferase</keyword>
<dbReference type="KEGG" id="tbe:Trebr_1609"/>
<dbReference type="EMBL" id="CP002696">
    <property type="protein sequence ID" value="AEE17032.1"/>
    <property type="molecule type" value="Genomic_DNA"/>
</dbReference>
<organism evidence="5 6">
    <name type="scientific">Treponema brennaborense (strain DSM 12168 / CIP 105900 / DD5/3)</name>
    <dbReference type="NCBI Taxonomy" id="906968"/>
    <lineage>
        <taxon>Bacteria</taxon>
        <taxon>Pseudomonadati</taxon>
        <taxon>Spirochaetota</taxon>
        <taxon>Spirochaetia</taxon>
        <taxon>Spirochaetales</taxon>
        <taxon>Treponemataceae</taxon>
        <taxon>Treponema</taxon>
    </lineage>
</organism>
<feature type="domain" description="S-adenosylmethionine-dependent methyltransferase" evidence="4">
    <location>
        <begin position="122"/>
        <end position="309"/>
    </location>
</feature>
<gene>
    <name evidence="5" type="ordered locus">Trebr_1609</name>
</gene>
<evidence type="ECO:0000313" key="6">
    <source>
        <dbReference type="Proteomes" id="UP000006546"/>
    </source>
</evidence>
<keyword evidence="3" id="KW-0949">S-adenosyl-L-methionine</keyword>
<evidence type="ECO:0000256" key="2">
    <source>
        <dbReference type="ARBA" id="ARBA00022679"/>
    </source>
</evidence>
<protein>
    <submittedName>
        <fullName evidence="5">rRNA (Guanine-N(2)-)-methyltransferase</fullName>
        <ecNumber evidence="5">2.1.1.171</ecNumber>
    </submittedName>
</protein>
<proteinExistence type="predicted"/>
<keyword evidence="1 5" id="KW-0489">Methyltransferase</keyword>
<evidence type="ECO:0000256" key="3">
    <source>
        <dbReference type="ARBA" id="ARBA00022691"/>
    </source>
</evidence>
<dbReference type="PANTHER" id="PTHR43042:SF3">
    <property type="entry name" value="RIBOSOMAL RNA LARGE SUBUNIT METHYLTRANSFERASE YWBD-RELATED"/>
    <property type="match status" value="1"/>
</dbReference>
<dbReference type="HOGENOM" id="CLU_014042_1_1_12"/>
<sequence>MSDESETTKNAYQAQLFANRLSKRYKHLRKWAKRERISCYRLYDRDIPEIPLAADLYEALPPEVCTAAQAVRFVTGDAANAENPNRYLHLFLYERPYEKSEASESAWLDAMADAAASVLGLARNRIIVKTRRRQRGTDSQYEKREAETSVTGTVLEQGQLFYVNLTDYLDTGLFFDHRPLRKTVRDTADGKRVLNLFCYTGSFSVYAAQGGAASVDSVDLSNTYLGWARRNMELNEFTDQARYRFVRADAASFLKTAKEKWDIIILDPPTFSNSKKTETELDVNRDWAALATDCLNLLSGGGVLYFSTNSRKLVFDAAALPSVTEQRKIIQITDITEQTIPEDYRNTKIHRCWKLAIGR</sequence>
<reference evidence="6" key="1">
    <citation type="submission" date="2011-04" db="EMBL/GenBank/DDBJ databases">
        <title>The complete genome of Treponema brennaborense DSM 12168.</title>
        <authorList>
            <person name="Lucas S."/>
            <person name="Han J."/>
            <person name="Lapidus A."/>
            <person name="Bruce D."/>
            <person name="Goodwin L."/>
            <person name="Pitluck S."/>
            <person name="Peters L."/>
            <person name="Kyrpides N."/>
            <person name="Mavromatis K."/>
            <person name="Ivanova N."/>
            <person name="Mikhailova N."/>
            <person name="Pagani I."/>
            <person name="Teshima H."/>
            <person name="Detter J.C."/>
            <person name="Tapia R."/>
            <person name="Han C."/>
            <person name="Land M."/>
            <person name="Hauser L."/>
            <person name="Markowitz V."/>
            <person name="Cheng J.-F."/>
            <person name="Hugenholtz P."/>
            <person name="Woyke T."/>
            <person name="Wu D."/>
            <person name="Gronow S."/>
            <person name="Wellnitz S."/>
            <person name="Brambilla E."/>
            <person name="Klenk H.-P."/>
            <person name="Eisen J.A."/>
        </authorList>
    </citation>
    <scope>NUCLEOTIDE SEQUENCE [LARGE SCALE GENOMIC DNA]</scope>
    <source>
        <strain evidence="6">DSM 12168 / CIP 105900 / DD5/3</strain>
    </source>
</reference>
<dbReference type="RefSeq" id="WP_013758737.1">
    <property type="nucleotide sequence ID" value="NC_015500.1"/>
</dbReference>